<organism evidence="2 3">
    <name type="scientific">Sinorhizobium chiapasense</name>
    <dbReference type="NCBI Taxonomy" id="501572"/>
    <lineage>
        <taxon>Bacteria</taxon>
        <taxon>Pseudomonadati</taxon>
        <taxon>Pseudomonadota</taxon>
        <taxon>Alphaproteobacteria</taxon>
        <taxon>Hyphomicrobiales</taxon>
        <taxon>Rhizobiaceae</taxon>
        <taxon>Sinorhizobium/Ensifer group</taxon>
        <taxon>Sinorhizobium</taxon>
    </lineage>
</organism>
<gene>
    <name evidence="2" type="ORF">RB548_26040</name>
</gene>
<feature type="chain" id="PRO_5045860219" evidence="1">
    <location>
        <begin position="22"/>
        <end position="94"/>
    </location>
</feature>
<dbReference type="RefSeq" id="WP_331376653.1">
    <property type="nucleotide sequence ID" value="NZ_CP133152.1"/>
</dbReference>
<keyword evidence="1" id="KW-0732">Signal</keyword>
<evidence type="ECO:0000313" key="3">
    <source>
        <dbReference type="Proteomes" id="UP001432360"/>
    </source>
</evidence>
<dbReference type="Proteomes" id="UP001432360">
    <property type="component" value="Plasmid pSchITTGS70d"/>
</dbReference>
<sequence length="94" mass="10468">MHKFAMMTTALLMSVGPSAMAQDTIVLPGEVRTYVLEQNTPSIQYEGEIIVGQPVPDVVEVYPIPDQPDYAYAIVNERRVIVNPKTHTIVQVLE</sequence>
<dbReference type="Pfam" id="PF06823">
    <property type="entry name" value="DUF1236"/>
    <property type="match status" value="1"/>
</dbReference>
<keyword evidence="3" id="KW-1185">Reference proteome</keyword>
<reference evidence="2" key="1">
    <citation type="submission" date="2023-08" db="EMBL/GenBank/DDBJ databases">
        <title>Complete genome sequence of Sinorhizobium chiapanecum ITTG S70 isolated from Acaciella angustissima nodules in Chiapas-Mexico.</title>
        <authorList>
            <person name="Rincon-Rosales R."/>
            <person name="Rogel M.A."/>
            <person name="Rincon-Medina C.I."/>
            <person name="Guerrero G."/>
            <person name="Manzano-Gomez L.A."/>
            <person name="Lopez-Lopez A."/>
            <person name="Rincon Molina F.A."/>
            <person name="Martinez-Romero E."/>
        </authorList>
    </citation>
    <scope>NUCLEOTIDE SEQUENCE</scope>
    <source>
        <strain evidence="2">ITTG S70</strain>
        <plasmid evidence="2">pSchITTGS70d</plasmid>
    </source>
</reference>
<feature type="signal peptide" evidence="1">
    <location>
        <begin position="1"/>
        <end position="21"/>
    </location>
</feature>
<evidence type="ECO:0000313" key="2">
    <source>
        <dbReference type="EMBL" id="WVT07636.1"/>
    </source>
</evidence>
<accession>A0ABZ2BJI3</accession>
<dbReference type="InterPro" id="IPR009642">
    <property type="entry name" value="DUF1236"/>
</dbReference>
<geneLocation type="plasmid" evidence="2 3">
    <name>pSchITTGS70d</name>
</geneLocation>
<dbReference type="EMBL" id="CP133152">
    <property type="protein sequence ID" value="WVT07636.1"/>
    <property type="molecule type" value="Genomic_DNA"/>
</dbReference>
<keyword evidence="2" id="KW-0614">Plasmid</keyword>
<proteinExistence type="predicted"/>
<protein>
    <submittedName>
        <fullName evidence="2">DUF1236 domain-containing protein</fullName>
    </submittedName>
</protein>
<name>A0ABZ2BJI3_9HYPH</name>
<evidence type="ECO:0000256" key="1">
    <source>
        <dbReference type="SAM" id="SignalP"/>
    </source>
</evidence>